<evidence type="ECO:0000313" key="1">
    <source>
        <dbReference type="EMBL" id="MFC3702679.1"/>
    </source>
</evidence>
<organism evidence="1 2">
    <name type="scientific">Reinekea marina</name>
    <dbReference type="NCBI Taxonomy" id="1310421"/>
    <lineage>
        <taxon>Bacteria</taxon>
        <taxon>Pseudomonadati</taxon>
        <taxon>Pseudomonadota</taxon>
        <taxon>Gammaproteobacteria</taxon>
        <taxon>Oceanospirillales</taxon>
        <taxon>Saccharospirillaceae</taxon>
        <taxon>Reinekea</taxon>
    </lineage>
</organism>
<dbReference type="RefSeq" id="WP_290280532.1">
    <property type="nucleotide sequence ID" value="NZ_JAUFQI010000001.1"/>
</dbReference>
<comment type="caution">
    <text evidence="1">The sequence shown here is derived from an EMBL/GenBank/DDBJ whole genome shotgun (WGS) entry which is preliminary data.</text>
</comment>
<evidence type="ECO:0000313" key="2">
    <source>
        <dbReference type="Proteomes" id="UP001595710"/>
    </source>
</evidence>
<dbReference type="EMBL" id="JBHRYN010000015">
    <property type="protein sequence ID" value="MFC3702679.1"/>
    <property type="molecule type" value="Genomic_DNA"/>
</dbReference>
<protein>
    <submittedName>
        <fullName evidence="1">Uncharacterized protein</fullName>
    </submittedName>
</protein>
<proteinExistence type="predicted"/>
<name>A0ABV7WWF0_9GAMM</name>
<gene>
    <name evidence="1" type="ORF">ACFOND_13625</name>
</gene>
<sequence>MNKGFIVGTLASTVLATVQAQTLEADWLYASPSGTWVERSVTLNSNTTALRFPVENMNPALFWWHSDDASAQVSWQSSYNRNWPKQGDVATSEDFQGEWTVDQVLANTIVLSQSDARRYWPMTQLHRLQWPASSSESNFEMTIRRESSKTSDFSYAWQDYNIRAAVNYRIAMDEDPVLHQTLILTNDSPYDIESNGYSFSMTEQPVAVMHEMVSRMDAAVSAPVASQSQGVATLVSDQVVTLQANSNVWLPVTSLELQPLEKRYSLNWDTRMQGLQQANSQVKLVAKKGSLPTIAGPITLGVFDQQLPVLNSQYQPGSAQEATLSLGQSSLVTVESKMVGENQWQLSVHNRTDENATLDLMITHWNGNRSEKIPMEIEIKAQSNKKVEVNMGVGGKIRIDKK</sequence>
<keyword evidence="2" id="KW-1185">Reference proteome</keyword>
<dbReference type="Proteomes" id="UP001595710">
    <property type="component" value="Unassembled WGS sequence"/>
</dbReference>
<accession>A0ABV7WWF0</accession>
<reference evidence="2" key="1">
    <citation type="journal article" date="2019" name="Int. J. Syst. Evol. Microbiol.">
        <title>The Global Catalogue of Microorganisms (GCM) 10K type strain sequencing project: providing services to taxonomists for standard genome sequencing and annotation.</title>
        <authorList>
            <consortium name="The Broad Institute Genomics Platform"/>
            <consortium name="The Broad Institute Genome Sequencing Center for Infectious Disease"/>
            <person name="Wu L."/>
            <person name="Ma J."/>
        </authorList>
    </citation>
    <scope>NUCLEOTIDE SEQUENCE [LARGE SCALE GENOMIC DNA]</scope>
    <source>
        <strain evidence="2">CECT 8288</strain>
    </source>
</reference>